<accession>A0ABN6L303</accession>
<dbReference type="Proteomes" id="UP001320209">
    <property type="component" value="Chromosome"/>
</dbReference>
<dbReference type="Gene3D" id="1.20.1280.290">
    <property type="match status" value="1"/>
</dbReference>
<evidence type="ECO:0008006" key="4">
    <source>
        <dbReference type="Google" id="ProtNLM"/>
    </source>
</evidence>
<evidence type="ECO:0000313" key="2">
    <source>
        <dbReference type="EMBL" id="BDB96291.1"/>
    </source>
</evidence>
<dbReference type="EMBL" id="AP025225">
    <property type="protein sequence ID" value="BDB96291.1"/>
    <property type="molecule type" value="Genomic_DNA"/>
</dbReference>
<proteinExistence type="predicted"/>
<evidence type="ECO:0000256" key="1">
    <source>
        <dbReference type="SAM" id="Phobius"/>
    </source>
</evidence>
<organism evidence="2 3">
    <name type="scientific">Candidatus Hydrogenosomobacter endosymbioticus</name>
    <dbReference type="NCBI Taxonomy" id="2558174"/>
    <lineage>
        <taxon>Bacteria</taxon>
        <taxon>Pseudomonadati</taxon>
        <taxon>Pseudomonadota</taxon>
        <taxon>Alphaproteobacteria</taxon>
        <taxon>Holosporales</taxon>
        <taxon>Holosporaceae</taxon>
        <taxon>Candidatus Hydrogenosomobacter</taxon>
    </lineage>
</organism>
<keyword evidence="1" id="KW-0472">Membrane</keyword>
<protein>
    <recommendedName>
        <fullName evidence="4">MtN3 and saliva related transmembrane protein</fullName>
    </recommendedName>
</protein>
<dbReference type="InterPro" id="IPR004316">
    <property type="entry name" value="SWEET_rpt"/>
</dbReference>
<gene>
    <name evidence="2" type="ORF">HYD_4240</name>
</gene>
<keyword evidence="1" id="KW-0812">Transmembrane</keyword>
<sequence>MVFDGSFFYEYFYSVESIGYFAGVLTSTMFIPQIAHMLKTRSARDVSLTAYVISTTSGLLWILYGVLKGSAVIVVVNTVISALAITTALIKIALDKSNLR</sequence>
<keyword evidence="1" id="KW-1133">Transmembrane helix</keyword>
<dbReference type="RefSeq" id="WP_272876438.1">
    <property type="nucleotide sequence ID" value="NZ_AP025225.1"/>
</dbReference>
<keyword evidence="3" id="KW-1185">Reference proteome</keyword>
<reference evidence="2" key="1">
    <citation type="submission" date="2021-10" db="EMBL/GenBank/DDBJ databases">
        <title>Genome Sequence of The Candidatus Hydrogeosomobacter endosymbioticus, an Intracellular Bacterial Symbiont of the Anaerobic Ciliate GW7.</title>
        <authorList>
            <person name="Shiohama Y."/>
            <person name="Shinzato N."/>
        </authorList>
    </citation>
    <scope>NUCLEOTIDE SEQUENCE [LARGE SCALE GENOMIC DNA]</scope>
    <source>
        <strain evidence="2">200920</strain>
    </source>
</reference>
<feature type="transmembrane region" description="Helical" evidence="1">
    <location>
        <begin position="46"/>
        <end position="64"/>
    </location>
</feature>
<name>A0ABN6L303_9PROT</name>
<feature type="transmembrane region" description="Helical" evidence="1">
    <location>
        <begin position="70"/>
        <end position="94"/>
    </location>
</feature>
<dbReference type="Pfam" id="PF03083">
    <property type="entry name" value="MtN3_slv"/>
    <property type="match status" value="1"/>
</dbReference>
<feature type="transmembrane region" description="Helical" evidence="1">
    <location>
        <begin position="12"/>
        <end position="34"/>
    </location>
</feature>
<evidence type="ECO:0000313" key="3">
    <source>
        <dbReference type="Proteomes" id="UP001320209"/>
    </source>
</evidence>